<dbReference type="Pfam" id="PF00096">
    <property type="entry name" value="zf-C2H2"/>
    <property type="match status" value="2"/>
</dbReference>
<feature type="compositionally biased region" description="Low complexity" evidence="12">
    <location>
        <begin position="306"/>
        <end position="332"/>
    </location>
</feature>
<dbReference type="PROSITE" id="PS50157">
    <property type="entry name" value="ZINC_FINGER_C2H2_2"/>
    <property type="match status" value="3"/>
</dbReference>
<evidence type="ECO:0000313" key="15">
    <source>
        <dbReference type="Proteomes" id="UP001195483"/>
    </source>
</evidence>
<dbReference type="GO" id="GO:0000978">
    <property type="term" value="F:RNA polymerase II cis-regulatory region sequence-specific DNA binding"/>
    <property type="evidence" value="ECO:0007669"/>
    <property type="project" value="TreeGrafter"/>
</dbReference>
<evidence type="ECO:0000256" key="1">
    <source>
        <dbReference type="ARBA" id="ARBA00004123"/>
    </source>
</evidence>
<dbReference type="GO" id="GO:0000981">
    <property type="term" value="F:DNA-binding transcription factor activity, RNA polymerase II-specific"/>
    <property type="evidence" value="ECO:0007669"/>
    <property type="project" value="TreeGrafter"/>
</dbReference>
<dbReference type="PROSITE" id="PS00028">
    <property type="entry name" value="ZINC_FINGER_C2H2_1"/>
    <property type="match status" value="3"/>
</dbReference>
<feature type="compositionally biased region" description="Low complexity" evidence="12">
    <location>
        <begin position="346"/>
        <end position="362"/>
    </location>
</feature>
<keyword evidence="8" id="KW-0804">Transcription</keyword>
<reference evidence="14" key="2">
    <citation type="journal article" date="2021" name="Genome Biol. Evol.">
        <title>Developing a high-quality reference genome for a parasitic bivalve with doubly uniparental inheritance (Bivalvia: Unionida).</title>
        <authorList>
            <person name="Smith C.H."/>
        </authorList>
    </citation>
    <scope>NUCLEOTIDE SEQUENCE</scope>
    <source>
        <strain evidence="14">CHS0354</strain>
        <tissue evidence="14">Mantle</tissue>
    </source>
</reference>
<dbReference type="Gene3D" id="3.30.160.60">
    <property type="entry name" value="Classic Zinc Finger"/>
    <property type="match status" value="3"/>
</dbReference>
<feature type="region of interest" description="Disordered" evidence="12">
    <location>
        <begin position="1"/>
        <end position="24"/>
    </location>
</feature>
<keyword evidence="6" id="KW-0805">Transcription regulation</keyword>
<feature type="compositionally biased region" description="Polar residues" evidence="12">
    <location>
        <begin position="274"/>
        <end position="305"/>
    </location>
</feature>
<reference evidence="14" key="3">
    <citation type="submission" date="2023-05" db="EMBL/GenBank/DDBJ databases">
        <authorList>
            <person name="Smith C.H."/>
        </authorList>
    </citation>
    <scope>NUCLEOTIDE SEQUENCE</scope>
    <source>
        <strain evidence="14">CHS0354</strain>
        <tissue evidence="14">Mantle</tissue>
    </source>
</reference>
<evidence type="ECO:0000256" key="12">
    <source>
        <dbReference type="SAM" id="MobiDB-lite"/>
    </source>
</evidence>
<dbReference type="PANTHER" id="PTHR23235:SF165">
    <property type="entry name" value="TRANSCRIPTION FACTOR BTD"/>
    <property type="match status" value="1"/>
</dbReference>
<organism evidence="14 15">
    <name type="scientific">Potamilus streckersoni</name>
    <dbReference type="NCBI Taxonomy" id="2493646"/>
    <lineage>
        <taxon>Eukaryota</taxon>
        <taxon>Metazoa</taxon>
        <taxon>Spiralia</taxon>
        <taxon>Lophotrochozoa</taxon>
        <taxon>Mollusca</taxon>
        <taxon>Bivalvia</taxon>
        <taxon>Autobranchia</taxon>
        <taxon>Heteroconchia</taxon>
        <taxon>Palaeoheterodonta</taxon>
        <taxon>Unionida</taxon>
        <taxon>Unionoidea</taxon>
        <taxon>Unionidae</taxon>
        <taxon>Ambleminae</taxon>
        <taxon>Lampsilini</taxon>
        <taxon>Potamilus</taxon>
    </lineage>
</organism>
<evidence type="ECO:0000256" key="3">
    <source>
        <dbReference type="ARBA" id="ARBA00022737"/>
    </source>
</evidence>
<keyword evidence="3" id="KW-0677">Repeat</keyword>
<feature type="compositionally biased region" description="Basic residues" evidence="12">
    <location>
        <begin position="747"/>
        <end position="756"/>
    </location>
</feature>
<gene>
    <name evidence="14" type="ORF">CHS0354_037512</name>
</gene>
<evidence type="ECO:0000256" key="9">
    <source>
        <dbReference type="ARBA" id="ARBA00023242"/>
    </source>
</evidence>
<dbReference type="SMART" id="SM00355">
    <property type="entry name" value="ZnF_C2H2"/>
    <property type="match status" value="3"/>
</dbReference>
<evidence type="ECO:0000256" key="11">
    <source>
        <dbReference type="PROSITE-ProRule" id="PRU00042"/>
    </source>
</evidence>
<comment type="subcellular location">
    <subcellularLocation>
        <location evidence="1">Nucleus</location>
    </subcellularLocation>
</comment>
<dbReference type="AlphaFoldDB" id="A0AAE0RPC9"/>
<name>A0AAE0RPC9_9BIVA</name>
<comment type="caution">
    <text evidence="14">The sequence shown here is derived from an EMBL/GenBank/DDBJ whole genome shotgun (WGS) entry which is preliminary data.</text>
</comment>
<keyword evidence="15" id="KW-1185">Reference proteome</keyword>
<keyword evidence="9" id="KW-0539">Nucleus</keyword>
<evidence type="ECO:0000256" key="8">
    <source>
        <dbReference type="ARBA" id="ARBA00023163"/>
    </source>
</evidence>
<dbReference type="EMBL" id="JAEAOA010002192">
    <property type="protein sequence ID" value="KAK3577174.1"/>
    <property type="molecule type" value="Genomic_DNA"/>
</dbReference>
<evidence type="ECO:0000256" key="10">
    <source>
        <dbReference type="ARBA" id="ARBA00038409"/>
    </source>
</evidence>
<dbReference type="FunFam" id="3.30.160.60:FF:000455">
    <property type="entry name" value="Transcription factor Sp2"/>
    <property type="match status" value="1"/>
</dbReference>
<keyword evidence="5" id="KW-0862">Zinc</keyword>
<dbReference type="PANTHER" id="PTHR23235">
    <property type="entry name" value="KRUEPPEL-LIKE TRANSCRIPTION FACTOR"/>
    <property type="match status" value="1"/>
</dbReference>
<evidence type="ECO:0000259" key="13">
    <source>
        <dbReference type="PROSITE" id="PS50157"/>
    </source>
</evidence>
<sequence length="804" mass="85428">MSTPTEKGTHKDSTRGDGQTQEVQQSPLALLAQTCSKIGAEDGATPTQGQPVRVVGAASVGGVGGTGEIIAPGWIQVPAGTVIADANGGKQQIQGNPVYSIAGGQVLQQANGGTQLVATVGPNGTISYSMMPQIQTFSFDGHEGILIPSTMSNGQSQTVLSGGQGQAVPILTQNGQIFRAQGVASANNVVSNLGIANIGGNIVNLAGNMVNLGMQNMTTVKQGGQIVQAFQMPITSQFQQLPNIIQIPVTNSNGQTTFQTVHLPYQALPISVQGSAQDTTSSNTMVTAGSNSHTQTNLTSMSNALHQSLQQHQQQQQQQQHYHQQQQQQQPQIIEVTSLSQVKSPQSNKFSQNSTSNQSQIQGHLQTITQGGQVQNIVQAVSGHQTIAAAAAAANIIPQLPTLIPVGSNIINTAPGQAIFSMSQAANGQNVILSVPQNFGTSTTNSPTSTTSTQHQQNVVSLTPQQLVQNFAGQSFANIQIAGQNQVLTQNQWLSALNLVNLKPGSVPTIQVQNLQSLQGFQTVQGLQVVTPQGQIISGTPTAIQNLGAVTVNPNGTISFTANPGQQIPQQGIAINLNGQQATLQTSPAMGTTQIITAGGQQVPIQQDPNDPTKWQVVQTSQANANLGAMASPTPQLESPTSGKRLRRVACTCPNCKDNEGKTGENKKKQHICHVPGCNKVYGKTSHLRAHLRWHTGERPFVCSWIFCGKKFTRSDELQRHKRTHTGEKRFECDECSKKFMRSDHLSKHKKTHQNKTKASSPQSALAGETEDDNIDGGVVMDPRTNTVHILENMQITLELKGED</sequence>
<comment type="similarity">
    <text evidence="10">Belongs to the Sp1 C2H2-type zinc-finger protein family.</text>
</comment>
<accession>A0AAE0RPC9</accession>
<feature type="domain" description="C2H2-type" evidence="13">
    <location>
        <begin position="731"/>
        <end position="758"/>
    </location>
</feature>
<feature type="domain" description="C2H2-type" evidence="13">
    <location>
        <begin position="671"/>
        <end position="700"/>
    </location>
</feature>
<evidence type="ECO:0000256" key="2">
    <source>
        <dbReference type="ARBA" id="ARBA00022723"/>
    </source>
</evidence>
<proteinExistence type="inferred from homology"/>
<dbReference type="Proteomes" id="UP001195483">
    <property type="component" value="Unassembled WGS sequence"/>
</dbReference>
<feature type="region of interest" description="Disordered" evidence="12">
    <location>
        <begin position="744"/>
        <end position="781"/>
    </location>
</feature>
<dbReference type="FunFam" id="3.30.160.60:FF:000624">
    <property type="entry name" value="zinc finger protein 697"/>
    <property type="match status" value="1"/>
</dbReference>
<evidence type="ECO:0000256" key="5">
    <source>
        <dbReference type="ARBA" id="ARBA00022833"/>
    </source>
</evidence>
<evidence type="ECO:0000313" key="14">
    <source>
        <dbReference type="EMBL" id="KAK3577174.1"/>
    </source>
</evidence>
<evidence type="ECO:0000256" key="7">
    <source>
        <dbReference type="ARBA" id="ARBA00023125"/>
    </source>
</evidence>
<keyword evidence="7" id="KW-0238">DNA-binding</keyword>
<feature type="compositionally biased region" description="Polar residues" evidence="12">
    <location>
        <begin position="335"/>
        <end position="345"/>
    </location>
</feature>
<keyword evidence="4 11" id="KW-0863">Zinc-finger</keyword>
<reference evidence="14" key="1">
    <citation type="journal article" date="2021" name="Genome Biol. Evol.">
        <title>A High-Quality Reference Genome for a Parasitic Bivalve with Doubly Uniparental Inheritance (Bivalvia: Unionida).</title>
        <authorList>
            <person name="Smith C.H."/>
        </authorList>
    </citation>
    <scope>NUCLEOTIDE SEQUENCE</scope>
    <source>
        <strain evidence="14">CHS0354</strain>
    </source>
</reference>
<evidence type="ECO:0000256" key="6">
    <source>
        <dbReference type="ARBA" id="ARBA00023015"/>
    </source>
</evidence>
<keyword evidence="2" id="KW-0479">Metal-binding</keyword>
<evidence type="ECO:0000256" key="4">
    <source>
        <dbReference type="ARBA" id="ARBA00022771"/>
    </source>
</evidence>
<feature type="domain" description="C2H2-type" evidence="13">
    <location>
        <begin position="701"/>
        <end position="730"/>
    </location>
</feature>
<dbReference type="FunFam" id="3.30.160.60:FF:000014">
    <property type="entry name" value="Transcription factor Sp3"/>
    <property type="match status" value="1"/>
</dbReference>
<dbReference type="GO" id="GO:0008270">
    <property type="term" value="F:zinc ion binding"/>
    <property type="evidence" value="ECO:0007669"/>
    <property type="project" value="UniProtKB-KW"/>
</dbReference>
<dbReference type="GO" id="GO:0005634">
    <property type="term" value="C:nucleus"/>
    <property type="evidence" value="ECO:0007669"/>
    <property type="project" value="UniProtKB-SubCell"/>
</dbReference>
<dbReference type="InterPro" id="IPR013087">
    <property type="entry name" value="Znf_C2H2_type"/>
</dbReference>
<dbReference type="SUPFAM" id="SSF57667">
    <property type="entry name" value="beta-beta-alpha zinc fingers"/>
    <property type="match status" value="2"/>
</dbReference>
<dbReference type="InterPro" id="IPR036236">
    <property type="entry name" value="Znf_C2H2_sf"/>
</dbReference>
<feature type="region of interest" description="Disordered" evidence="12">
    <location>
        <begin position="274"/>
        <end position="363"/>
    </location>
</feature>
<protein>
    <recommendedName>
        <fullName evidence="13">C2H2-type domain-containing protein</fullName>
    </recommendedName>
</protein>